<keyword evidence="1" id="KW-0560">Oxidoreductase</keyword>
<dbReference type="InterPro" id="IPR006115">
    <property type="entry name" value="6PGDH_NADP-bd"/>
</dbReference>
<gene>
    <name evidence="6" type="ORF">KP509_30G019000</name>
</gene>
<evidence type="ECO:0000259" key="4">
    <source>
        <dbReference type="Pfam" id="PF03446"/>
    </source>
</evidence>
<evidence type="ECO:0000259" key="5">
    <source>
        <dbReference type="Pfam" id="PF14833"/>
    </source>
</evidence>
<organism evidence="6 7">
    <name type="scientific">Ceratopteris richardii</name>
    <name type="common">Triangle waterfern</name>
    <dbReference type="NCBI Taxonomy" id="49495"/>
    <lineage>
        <taxon>Eukaryota</taxon>
        <taxon>Viridiplantae</taxon>
        <taxon>Streptophyta</taxon>
        <taxon>Embryophyta</taxon>
        <taxon>Tracheophyta</taxon>
        <taxon>Polypodiopsida</taxon>
        <taxon>Polypodiidae</taxon>
        <taxon>Polypodiales</taxon>
        <taxon>Pteridineae</taxon>
        <taxon>Pteridaceae</taxon>
        <taxon>Parkerioideae</taxon>
        <taxon>Ceratopteris</taxon>
    </lineage>
</organism>
<dbReference type="Gene3D" id="1.10.1040.10">
    <property type="entry name" value="N-(1-d-carboxylethyl)-l-norvaline Dehydrogenase, domain 2"/>
    <property type="match status" value="1"/>
</dbReference>
<dbReference type="Proteomes" id="UP000825935">
    <property type="component" value="Chromosome 30"/>
</dbReference>
<protein>
    <recommendedName>
        <fullName evidence="8">3-hydroxyisobutyrate dehydrogenase</fullName>
    </recommendedName>
</protein>
<sequence>MATMVCTAGAMSKLRVGWIGTGLMGMPMCMHLVRAGYPVTVFNRTRAKTQPLCDEGAVSVASPLEVAQAADVVFTMLTNASDVRQVMLGPGGVFEGLRPGAITVDSTSSEPSLARELFQIGISKGIHCVDAPVSGGDVGAQEGSLAFMAGGNADTIKVLEPLFKCMGKVTHVGPAGAGQICKLANQITVAANLTGLSEGLIYAEKAGLNPNLFLKAVSGGAAGSKVMDIFGAKIVQRDFLPGGFAENMVKDLGTAIKEAQNMGGCFPGLALTQQLFLSLVAHGDGRLGGQAVCLSLQRLNNITSSDTELKMQ</sequence>
<dbReference type="PIRSF" id="PIRSF000103">
    <property type="entry name" value="HIBADH"/>
    <property type="match status" value="1"/>
</dbReference>
<dbReference type="EMBL" id="CM035435">
    <property type="protein sequence ID" value="KAH7289791.1"/>
    <property type="molecule type" value="Genomic_DNA"/>
</dbReference>
<dbReference type="OrthoDB" id="435038at2759"/>
<feature type="domain" description="3-hydroxyisobutyrate dehydrogenase-like NAD-binding" evidence="5">
    <location>
        <begin position="176"/>
        <end position="292"/>
    </location>
</feature>
<evidence type="ECO:0000256" key="1">
    <source>
        <dbReference type="ARBA" id="ARBA00023002"/>
    </source>
</evidence>
<dbReference type="GO" id="GO:0050661">
    <property type="term" value="F:NADP binding"/>
    <property type="evidence" value="ECO:0007669"/>
    <property type="project" value="InterPro"/>
</dbReference>
<dbReference type="Pfam" id="PF03446">
    <property type="entry name" value="NAD_binding_2"/>
    <property type="match status" value="1"/>
</dbReference>
<name>A0A8T2R235_CERRI</name>
<keyword evidence="2" id="KW-0520">NAD</keyword>
<comment type="caution">
    <text evidence="6">The sequence shown here is derived from an EMBL/GenBank/DDBJ whole genome shotgun (WGS) entry which is preliminary data.</text>
</comment>
<dbReference type="PANTHER" id="PTHR43060">
    <property type="entry name" value="3-HYDROXYISOBUTYRATE DEHYDROGENASE-LIKE 1, MITOCHONDRIAL-RELATED"/>
    <property type="match status" value="1"/>
</dbReference>
<dbReference type="GO" id="GO:0051287">
    <property type="term" value="F:NAD binding"/>
    <property type="evidence" value="ECO:0007669"/>
    <property type="project" value="InterPro"/>
</dbReference>
<reference evidence="6" key="1">
    <citation type="submission" date="2021-08" db="EMBL/GenBank/DDBJ databases">
        <title>WGS assembly of Ceratopteris richardii.</title>
        <authorList>
            <person name="Marchant D.B."/>
            <person name="Chen G."/>
            <person name="Jenkins J."/>
            <person name="Shu S."/>
            <person name="Leebens-Mack J."/>
            <person name="Grimwood J."/>
            <person name="Schmutz J."/>
            <person name="Soltis P."/>
            <person name="Soltis D."/>
            <person name="Chen Z.-H."/>
        </authorList>
    </citation>
    <scope>NUCLEOTIDE SEQUENCE</scope>
    <source>
        <strain evidence="6">Whitten #5841</strain>
        <tissue evidence="6">Leaf</tissue>
    </source>
</reference>
<dbReference type="OMA" id="FLDAPMT"/>
<dbReference type="Pfam" id="PF14833">
    <property type="entry name" value="NAD_binding_11"/>
    <property type="match status" value="1"/>
</dbReference>
<dbReference type="SUPFAM" id="SSF48179">
    <property type="entry name" value="6-phosphogluconate dehydrogenase C-terminal domain-like"/>
    <property type="match status" value="1"/>
</dbReference>
<feature type="domain" description="6-phosphogluconate dehydrogenase NADP-binding" evidence="4">
    <location>
        <begin position="15"/>
        <end position="173"/>
    </location>
</feature>
<keyword evidence="7" id="KW-1185">Reference proteome</keyword>
<dbReference type="InterPro" id="IPR029154">
    <property type="entry name" value="HIBADH-like_NADP-bd"/>
</dbReference>
<dbReference type="InterPro" id="IPR015815">
    <property type="entry name" value="HIBADH-related"/>
</dbReference>
<dbReference type="InterPro" id="IPR013328">
    <property type="entry name" value="6PGD_dom2"/>
</dbReference>
<accession>A0A8T2R235</accession>
<dbReference type="PANTHER" id="PTHR43060:SF13">
    <property type="entry name" value="3-HYDROXYISOBUTYRATE DEHYDROGENASE-LIKE 2, MITOCHONDRIAL-RELATED"/>
    <property type="match status" value="1"/>
</dbReference>
<dbReference type="AlphaFoldDB" id="A0A8T2R235"/>
<evidence type="ECO:0008006" key="8">
    <source>
        <dbReference type="Google" id="ProtNLM"/>
    </source>
</evidence>
<dbReference type="InterPro" id="IPR008927">
    <property type="entry name" value="6-PGluconate_DH-like_C_sf"/>
</dbReference>
<proteinExistence type="predicted"/>
<dbReference type="GO" id="GO:0016491">
    <property type="term" value="F:oxidoreductase activity"/>
    <property type="evidence" value="ECO:0007669"/>
    <property type="project" value="UniProtKB-KW"/>
</dbReference>
<feature type="active site" evidence="3">
    <location>
        <position position="182"/>
    </location>
</feature>
<dbReference type="SUPFAM" id="SSF51735">
    <property type="entry name" value="NAD(P)-binding Rossmann-fold domains"/>
    <property type="match status" value="1"/>
</dbReference>
<dbReference type="InterPro" id="IPR036291">
    <property type="entry name" value="NAD(P)-bd_dom_sf"/>
</dbReference>
<evidence type="ECO:0000256" key="2">
    <source>
        <dbReference type="ARBA" id="ARBA00023027"/>
    </source>
</evidence>
<evidence type="ECO:0000313" key="7">
    <source>
        <dbReference type="Proteomes" id="UP000825935"/>
    </source>
</evidence>
<dbReference type="Gene3D" id="3.40.50.720">
    <property type="entry name" value="NAD(P)-binding Rossmann-like Domain"/>
    <property type="match status" value="1"/>
</dbReference>
<evidence type="ECO:0000256" key="3">
    <source>
        <dbReference type="PIRSR" id="PIRSR000103-1"/>
    </source>
</evidence>
<evidence type="ECO:0000313" key="6">
    <source>
        <dbReference type="EMBL" id="KAH7289791.1"/>
    </source>
</evidence>